<dbReference type="HOGENOM" id="CLU_1720882_0_0_5"/>
<gene>
    <name evidence="2" type="ORF">RGR602_CH02364</name>
</gene>
<reference evidence="2 3" key="1">
    <citation type="submission" date="2013-11" db="EMBL/GenBank/DDBJ databases">
        <title>Complete genome sequence of Rhizobium gallicum bv. gallicum R602.</title>
        <authorList>
            <person name="Bustos P."/>
            <person name="Santamaria R.I."/>
            <person name="Lozano L."/>
            <person name="Acosta J.L."/>
            <person name="Ormeno-Orrillo E."/>
            <person name="Rogel M.A."/>
            <person name="Romero D."/>
            <person name="Cevallos M.A."/>
            <person name="Martinez-Romero E."/>
            <person name="Gonzalez V."/>
        </authorList>
    </citation>
    <scope>NUCLEOTIDE SEQUENCE [LARGE SCALE GENOMIC DNA]</scope>
    <source>
        <strain evidence="2 3">R602</strain>
    </source>
</reference>
<sequence length="152" mass="17525">MDPRCAWPQKTWRKRNGSTPFSGTSPTVRQIRCWISSSMKCRSVKDDQQKPQQPRHQWTWERTDQEMAHRQTMFWDCVFVAKLHQSGDIKPVNSGFPTNAVGELSNQQEKLVGQIEDLIELLNGLFNGDAVKDPGKYFGKAAEKEFKRKVAE</sequence>
<dbReference type="Proteomes" id="UP000031368">
    <property type="component" value="Chromosome"/>
</dbReference>
<evidence type="ECO:0000313" key="2">
    <source>
        <dbReference type="EMBL" id="AJD41690.1"/>
    </source>
</evidence>
<dbReference type="EMBL" id="CP006877">
    <property type="protein sequence ID" value="AJD41690.1"/>
    <property type="molecule type" value="Genomic_DNA"/>
</dbReference>
<dbReference type="AlphaFoldDB" id="A0A0B4X4N4"/>
<organism evidence="2 3">
    <name type="scientific">Rhizobium gallicum bv. gallicum R602sp</name>
    <dbReference type="NCBI Taxonomy" id="1041138"/>
    <lineage>
        <taxon>Bacteria</taxon>
        <taxon>Pseudomonadati</taxon>
        <taxon>Pseudomonadota</taxon>
        <taxon>Alphaproteobacteria</taxon>
        <taxon>Hyphomicrobiales</taxon>
        <taxon>Rhizobiaceae</taxon>
        <taxon>Rhizobium/Agrobacterium group</taxon>
        <taxon>Rhizobium</taxon>
    </lineage>
</organism>
<name>A0A0B4X4N4_9HYPH</name>
<protein>
    <submittedName>
        <fullName evidence="2">Uncharacterized protein</fullName>
    </submittedName>
</protein>
<evidence type="ECO:0000313" key="3">
    <source>
        <dbReference type="Proteomes" id="UP000031368"/>
    </source>
</evidence>
<evidence type="ECO:0000256" key="1">
    <source>
        <dbReference type="SAM" id="MobiDB-lite"/>
    </source>
</evidence>
<dbReference type="KEGG" id="rga:RGR602_CH02364"/>
<feature type="region of interest" description="Disordered" evidence="1">
    <location>
        <begin position="1"/>
        <end position="24"/>
    </location>
</feature>
<keyword evidence="3" id="KW-1185">Reference proteome</keyword>
<proteinExistence type="predicted"/>
<accession>A0A0B4X4N4</accession>